<reference evidence="1 2" key="1">
    <citation type="submission" date="2024-09" db="EMBL/GenBank/DDBJ databases">
        <authorList>
            <person name="Sun Q."/>
            <person name="Mori K."/>
        </authorList>
    </citation>
    <scope>NUCLEOTIDE SEQUENCE [LARGE SCALE GENOMIC DNA]</scope>
    <source>
        <strain evidence="1 2">JCM 13852</strain>
    </source>
</reference>
<protein>
    <submittedName>
        <fullName evidence="1">Uncharacterized protein</fullName>
    </submittedName>
</protein>
<proteinExistence type="predicted"/>
<accession>A0ABV5UCM4</accession>
<gene>
    <name evidence="1" type="ORF">ACFFTO_26310</name>
</gene>
<dbReference type="Proteomes" id="UP001589535">
    <property type="component" value="Unassembled WGS sequence"/>
</dbReference>
<keyword evidence="2" id="KW-1185">Reference proteome</keyword>
<name>A0ABV5UCM4_9PSEU</name>
<dbReference type="RefSeq" id="WP_378198521.1">
    <property type="nucleotide sequence ID" value="NZ_JBHMBK010000021.1"/>
</dbReference>
<dbReference type="EMBL" id="JBHMBK010000021">
    <property type="protein sequence ID" value="MFB9687708.1"/>
    <property type="molecule type" value="Genomic_DNA"/>
</dbReference>
<evidence type="ECO:0000313" key="1">
    <source>
        <dbReference type="EMBL" id="MFB9687708.1"/>
    </source>
</evidence>
<sequence>MEADLHETYGLDVGDHQLLTTRSWRWLRARILGLLASDTRITRKFAPEEEVARGAQHR</sequence>
<comment type="caution">
    <text evidence="1">The sequence shown here is derived from an EMBL/GenBank/DDBJ whole genome shotgun (WGS) entry which is preliminary data.</text>
</comment>
<organism evidence="1 2">
    <name type="scientific">Amycolatopsis plumensis</name>
    <dbReference type="NCBI Taxonomy" id="236508"/>
    <lineage>
        <taxon>Bacteria</taxon>
        <taxon>Bacillati</taxon>
        <taxon>Actinomycetota</taxon>
        <taxon>Actinomycetes</taxon>
        <taxon>Pseudonocardiales</taxon>
        <taxon>Pseudonocardiaceae</taxon>
        <taxon>Amycolatopsis</taxon>
    </lineage>
</organism>
<evidence type="ECO:0000313" key="2">
    <source>
        <dbReference type="Proteomes" id="UP001589535"/>
    </source>
</evidence>